<dbReference type="STRING" id="53345.LIU_08630"/>
<dbReference type="Pfam" id="PF01544">
    <property type="entry name" value="CorA"/>
    <property type="match status" value="1"/>
</dbReference>
<evidence type="ECO:0000313" key="9">
    <source>
        <dbReference type="Proteomes" id="UP000252797"/>
    </source>
</evidence>
<dbReference type="GO" id="GO:0016020">
    <property type="term" value="C:membrane"/>
    <property type="evidence" value="ECO:0007669"/>
    <property type="project" value="UniProtKB-SubCell"/>
</dbReference>
<proteinExistence type="inferred from homology"/>
<dbReference type="Gene3D" id="1.20.58.340">
    <property type="entry name" value="Magnesium transport protein CorA, transmembrane region"/>
    <property type="match status" value="2"/>
</dbReference>
<keyword evidence="6" id="KW-0175">Coiled coil</keyword>
<dbReference type="GO" id="GO:0046873">
    <property type="term" value="F:metal ion transmembrane transporter activity"/>
    <property type="evidence" value="ECO:0007669"/>
    <property type="project" value="InterPro"/>
</dbReference>
<evidence type="ECO:0000256" key="4">
    <source>
        <dbReference type="ARBA" id="ARBA00022989"/>
    </source>
</evidence>
<evidence type="ECO:0000256" key="7">
    <source>
        <dbReference type="SAM" id="Phobius"/>
    </source>
</evidence>
<keyword evidence="5 7" id="KW-0472">Membrane</keyword>
<dbReference type="EMBL" id="LEPB01000004">
    <property type="protein sequence ID" value="RCA10706.1"/>
    <property type="molecule type" value="Genomic_DNA"/>
</dbReference>
<evidence type="ECO:0000256" key="3">
    <source>
        <dbReference type="ARBA" id="ARBA00022692"/>
    </source>
</evidence>
<reference evidence="8 9" key="1">
    <citation type="submission" date="2015-06" db="EMBL/GenBank/DDBJ databases">
        <title>The Genome Sequence of Enterococcus durans 4EA1.</title>
        <authorList>
            <consortium name="The Broad Institute Genomics Platform"/>
            <consortium name="The Broad Institute Genome Sequencing Center for Infectious Disease"/>
            <person name="Earl A.M."/>
            <person name="Van Tyne D."/>
            <person name="Lebreton F."/>
            <person name="Saavedra J.T."/>
            <person name="Gilmore M.S."/>
            <person name="Manson Mcguire A."/>
            <person name="Clock S."/>
            <person name="Crupain M."/>
            <person name="Rangan U."/>
            <person name="Young S."/>
            <person name="Abouelleil A."/>
            <person name="Cao P."/>
            <person name="Chapman S.B."/>
            <person name="Griggs A."/>
            <person name="Priest M."/>
            <person name="Shea T."/>
            <person name="Wortman J."/>
            <person name="Nusbaum C."/>
            <person name="Birren B."/>
        </authorList>
    </citation>
    <scope>NUCLEOTIDE SEQUENCE [LARGE SCALE GENOMIC DNA]</scope>
    <source>
        <strain evidence="8 9">4EA1</strain>
    </source>
</reference>
<sequence>MLDYYFIKEKVIQTDEKNFNWLVINNSDTEEIGRVIEKYQLPEDIFIGNSYPEEVSRLEYLSGTKLQHPISLVLLNLSSKQEKIEKRLTPISFVLSDNLLIACVEKETDFFEHLIEKHHEDIDSFEKVIAYTVLDIYTHYVKELNEMKKRIDSLDQEARKTTENEELYKQADLERDIVYIDHTLRDQKGTMDALWDSKPFVEGLADDRLLYDVQLRQRQTEKMILIYRDLLESIGDLFNGMMDNHLNHLMKYLDSAALIISVPAMIAGVWGMNTGGLPGKNSTLGFLLVVIASIVIAAAVGYHLTRKDYTK</sequence>
<dbReference type="Gene3D" id="3.30.460.20">
    <property type="entry name" value="CorA soluble domain-like"/>
    <property type="match status" value="1"/>
</dbReference>
<keyword evidence="3 7" id="KW-0812">Transmembrane</keyword>
<evidence type="ECO:0000256" key="1">
    <source>
        <dbReference type="ARBA" id="ARBA00004141"/>
    </source>
</evidence>
<feature type="coiled-coil region" evidence="6">
    <location>
        <begin position="137"/>
        <end position="164"/>
    </location>
</feature>
<keyword evidence="4 7" id="KW-1133">Transmembrane helix</keyword>
<accession>A0A367CDZ9</accession>
<organism evidence="8 9">
    <name type="scientific">Enterococcus durans</name>
    <dbReference type="NCBI Taxonomy" id="53345"/>
    <lineage>
        <taxon>Bacteria</taxon>
        <taxon>Bacillati</taxon>
        <taxon>Bacillota</taxon>
        <taxon>Bacilli</taxon>
        <taxon>Lactobacillales</taxon>
        <taxon>Enterococcaceae</taxon>
        <taxon>Enterococcus</taxon>
    </lineage>
</organism>
<name>A0A367CDZ9_9ENTE</name>
<dbReference type="PANTHER" id="PTHR47891:SF2">
    <property type="entry name" value="MAGNESIUM AND COBALT TRANSPORTER"/>
    <property type="match status" value="1"/>
</dbReference>
<dbReference type="InterPro" id="IPR047199">
    <property type="entry name" value="CorA-like"/>
</dbReference>
<dbReference type="SUPFAM" id="SSF143865">
    <property type="entry name" value="CorA soluble domain-like"/>
    <property type="match status" value="1"/>
</dbReference>
<protein>
    <submittedName>
        <fullName evidence="8">Mg2+ cation transporter</fullName>
    </submittedName>
</protein>
<evidence type="ECO:0000256" key="5">
    <source>
        <dbReference type="ARBA" id="ARBA00023136"/>
    </source>
</evidence>
<feature type="transmembrane region" description="Helical" evidence="7">
    <location>
        <begin position="252"/>
        <end position="272"/>
    </location>
</feature>
<dbReference type="Proteomes" id="UP000252797">
    <property type="component" value="Unassembled WGS sequence"/>
</dbReference>
<comment type="subcellular location">
    <subcellularLocation>
        <location evidence="1">Membrane</location>
        <topology evidence="1">Multi-pass membrane protein</topology>
    </subcellularLocation>
</comment>
<evidence type="ECO:0000313" key="8">
    <source>
        <dbReference type="EMBL" id="RCA10706.1"/>
    </source>
</evidence>
<dbReference type="InterPro" id="IPR002523">
    <property type="entry name" value="MgTranspt_CorA/ZnTranspt_ZntB"/>
</dbReference>
<comment type="similarity">
    <text evidence="2">Belongs to the CorA metal ion transporter (MIT) (TC 1.A.35) family.</text>
</comment>
<dbReference type="SUPFAM" id="SSF144083">
    <property type="entry name" value="Magnesium transport protein CorA, transmembrane region"/>
    <property type="match status" value="1"/>
</dbReference>
<dbReference type="PANTHER" id="PTHR47891">
    <property type="entry name" value="TRANSPORTER-RELATED"/>
    <property type="match status" value="1"/>
</dbReference>
<gene>
    <name evidence="8" type="ORF">EA71_01458</name>
</gene>
<dbReference type="AlphaFoldDB" id="A0A367CDZ9"/>
<dbReference type="CDD" id="cd12827">
    <property type="entry name" value="EcCorA_ZntB-like_u2"/>
    <property type="match status" value="1"/>
</dbReference>
<evidence type="ECO:0000256" key="2">
    <source>
        <dbReference type="ARBA" id="ARBA00009765"/>
    </source>
</evidence>
<evidence type="ECO:0000256" key="6">
    <source>
        <dbReference type="SAM" id="Coils"/>
    </source>
</evidence>
<dbReference type="InterPro" id="IPR045863">
    <property type="entry name" value="CorA_TM1_TM2"/>
</dbReference>
<dbReference type="InterPro" id="IPR045861">
    <property type="entry name" value="CorA_cytoplasmic_dom"/>
</dbReference>
<dbReference type="RefSeq" id="WP_113845640.1">
    <property type="nucleotide sequence ID" value="NZ_LEPB01000004.1"/>
</dbReference>
<feature type="transmembrane region" description="Helical" evidence="7">
    <location>
        <begin position="284"/>
        <end position="305"/>
    </location>
</feature>
<comment type="caution">
    <text evidence="8">The sequence shown here is derived from an EMBL/GenBank/DDBJ whole genome shotgun (WGS) entry which is preliminary data.</text>
</comment>